<name>A0A9P1MF27_9PEZI</name>
<proteinExistence type="predicted"/>
<evidence type="ECO:0000313" key="2">
    <source>
        <dbReference type="Proteomes" id="UP000838763"/>
    </source>
</evidence>
<evidence type="ECO:0000313" key="1">
    <source>
        <dbReference type="EMBL" id="CAI4218907.1"/>
    </source>
</evidence>
<keyword evidence="2" id="KW-1185">Reference proteome</keyword>
<accession>A0A9P1MF27</accession>
<protein>
    <submittedName>
        <fullName evidence="1">Uncharacterized protein</fullName>
    </submittedName>
</protein>
<sequence length="74" mass="8330">MCVVFVTTYVCGDVDQKRVPCRDQYSPSHQIRYRPSTVPDVCNKSNCSNPSAQAASYVASYYGKHDGLDRKPRL</sequence>
<dbReference type="EMBL" id="CALLCH030000018">
    <property type="protein sequence ID" value="CAI4218907.1"/>
    <property type="molecule type" value="Genomic_DNA"/>
</dbReference>
<organism evidence="1 2">
    <name type="scientific">Parascedosporium putredinis</name>
    <dbReference type="NCBI Taxonomy" id="1442378"/>
    <lineage>
        <taxon>Eukaryota</taxon>
        <taxon>Fungi</taxon>
        <taxon>Dikarya</taxon>
        <taxon>Ascomycota</taxon>
        <taxon>Pezizomycotina</taxon>
        <taxon>Sordariomycetes</taxon>
        <taxon>Hypocreomycetidae</taxon>
        <taxon>Microascales</taxon>
        <taxon>Microascaceae</taxon>
        <taxon>Parascedosporium</taxon>
    </lineage>
</organism>
<comment type="caution">
    <text evidence="1">The sequence shown here is derived from an EMBL/GenBank/DDBJ whole genome shotgun (WGS) entry which is preliminary data.</text>
</comment>
<dbReference type="Proteomes" id="UP000838763">
    <property type="component" value="Unassembled WGS sequence"/>
</dbReference>
<reference evidence="1" key="1">
    <citation type="submission" date="2022-11" db="EMBL/GenBank/DDBJ databases">
        <authorList>
            <person name="Scott C."/>
            <person name="Bruce N."/>
        </authorList>
    </citation>
    <scope>NUCLEOTIDE SEQUENCE</scope>
</reference>
<dbReference type="AlphaFoldDB" id="A0A9P1MF27"/>
<gene>
    <name evidence="1" type="ORF">PPNO1_LOCUS8479</name>
</gene>